<evidence type="ECO:0000313" key="3">
    <source>
        <dbReference type="Proteomes" id="UP000180098"/>
    </source>
</evidence>
<keyword evidence="1" id="KW-0472">Membrane</keyword>
<protein>
    <submittedName>
        <fullName evidence="2">Uncharacterized protein</fullName>
    </submittedName>
</protein>
<evidence type="ECO:0000256" key="1">
    <source>
        <dbReference type="SAM" id="Phobius"/>
    </source>
</evidence>
<evidence type="ECO:0000313" key="2">
    <source>
        <dbReference type="EMBL" id="OIJ07623.1"/>
    </source>
</evidence>
<sequence length="61" mass="6996">MINFIIIPLLVAALIACILSSLVDEIIVMISEKFKKNQLKKRLEGAEKLEKRRPFISAERL</sequence>
<feature type="transmembrane region" description="Helical" evidence="1">
    <location>
        <begin position="6"/>
        <end position="30"/>
    </location>
</feature>
<keyword evidence="1" id="KW-0812">Transmembrane</keyword>
<keyword evidence="1" id="KW-1133">Transmembrane helix</keyword>
<dbReference type="EMBL" id="MLQQ01000058">
    <property type="protein sequence ID" value="OIJ07623.1"/>
    <property type="molecule type" value="Genomic_DNA"/>
</dbReference>
<reference evidence="2 3" key="1">
    <citation type="submission" date="2016-10" db="EMBL/GenBank/DDBJ databases">
        <title>Draft genome sequences of four alkaliphilic bacteria belonging to the Anaerobacillus genus.</title>
        <authorList>
            <person name="Bassil N.M."/>
            <person name="Lloyd J.R."/>
        </authorList>
    </citation>
    <scope>NUCLEOTIDE SEQUENCE [LARGE SCALE GENOMIC DNA]</scope>
    <source>
        <strain evidence="2 3">DSM 15340</strain>
    </source>
</reference>
<dbReference type="Proteomes" id="UP000180098">
    <property type="component" value="Unassembled WGS sequence"/>
</dbReference>
<proteinExistence type="predicted"/>
<comment type="caution">
    <text evidence="2">The sequence shown here is derived from an EMBL/GenBank/DDBJ whole genome shotgun (WGS) entry which is preliminary data.</text>
</comment>
<organism evidence="2 3">
    <name type="scientific">Anaerobacillus arseniciselenatis</name>
    <dbReference type="NCBI Taxonomy" id="85682"/>
    <lineage>
        <taxon>Bacteria</taxon>
        <taxon>Bacillati</taxon>
        <taxon>Bacillota</taxon>
        <taxon>Bacilli</taxon>
        <taxon>Bacillales</taxon>
        <taxon>Bacillaceae</taxon>
        <taxon>Anaerobacillus</taxon>
    </lineage>
</organism>
<accession>A0A1S2L6M0</accession>
<name>A0A1S2L6M0_9BACI</name>
<keyword evidence="3" id="KW-1185">Reference proteome</keyword>
<dbReference type="RefSeq" id="WP_071314811.1">
    <property type="nucleotide sequence ID" value="NZ_MLQQ01000058.1"/>
</dbReference>
<gene>
    <name evidence="2" type="ORF">BKP35_18215</name>
</gene>
<dbReference type="AlphaFoldDB" id="A0A1S2L6M0"/>